<dbReference type="GeneID" id="7843833"/>
<keyword evidence="3" id="KW-1185">Reference proteome</keyword>
<gene>
    <name evidence="2" type="ORF">TTHERM_00268110</name>
</gene>
<dbReference type="AlphaFoldDB" id="I7MIZ8"/>
<dbReference type="Proteomes" id="UP000009168">
    <property type="component" value="Unassembled WGS sequence"/>
</dbReference>
<name>I7MIZ8_TETTS</name>
<reference evidence="3" key="1">
    <citation type="journal article" date="2006" name="PLoS Biol.">
        <title>Macronuclear genome sequence of the ciliate Tetrahymena thermophila, a model eukaryote.</title>
        <authorList>
            <person name="Eisen J.A."/>
            <person name="Coyne R.S."/>
            <person name="Wu M."/>
            <person name="Wu D."/>
            <person name="Thiagarajan M."/>
            <person name="Wortman J.R."/>
            <person name="Badger J.H."/>
            <person name="Ren Q."/>
            <person name="Amedeo P."/>
            <person name="Jones K.M."/>
            <person name="Tallon L.J."/>
            <person name="Delcher A.L."/>
            <person name="Salzberg S.L."/>
            <person name="Silva J.C."/>
            <person name="Haas B.J."/>
            <person name="Majoros W.H."/>
            <person name="Farzad M."/>
            <person name="Carlton J.M."/>
            <person name="Smith R.K. Jr."/>
            <person name="Garg J."/>
            <person name="Pearlman R.E."/>
            <person name="Karrer K.M."/>
            <person name="Sun L."/>
            <person name="Manning G."/>
            <person name="Elde N.C."/>
            <person name="Turkewitz A.P."/>
            <person name="Asai D.J."/>
            <person name="Wilkes D.E."/>
            <person name="Wang Y."/>
            <person name="Cai H."/>
            <person name="Collins K."/>
            <person name="Stewart B.A."/>
            <person name="Lee S.R."/>
            <person name="Wilamowska K."/>
            <person name="Weinberg Z."/>
            <person name="Ruzzo W.L."/>
            <person name="Wloga D."/>
            <person name="Gaertig J."/>
            <person name="Frankel J."/>
            <person name="Tsao C.-C."/>
            <person name="Gorovsky M.A."/>
            <person name="Keeling P.J."/>
            <person name="Waller R.F."/>
            <person name="Patron N.J."/>
            <person name="Cherry J.M."/>
            <person name="Stover N.A."/>
            <person name="Krieger C.J."/>
            <person name="del Toro C."/>
            <person name="Ryder H.F."/>
            <person name="Williamson S.C."/>
            <person name="Barbeau R.A."/>
            <person name="Hamilton E.P."/>
            <person name="Orias E."/>
        </authorList>
    </citation>
    <scope>NUCLEOTIDE SEQUENCE [LARGE SCALE GENOMIC DNA]</scope>
    <source>
        <strain evidence="3">SB210</strain>
    </source>
</reference>
<evidence type="ECO:0000256" key="1">
    <source>
        <dbReference type="SAM" id="MobiDB-lite"/>
    </source>
</evidence>
<feature type="compositionally biased region" description="Polar residues" evidence="1">
    <location>
        <begin position="29"/>
        <end position="48"/>
    </location>
</feature>
<evidence type="ECO:0000313" key="3">
    <source>
        <dbReference type="Proteomes" id="UP000009168"/>
    </source>
</evidence>
<proteinExistence type="predicted"/>
<dbReference type="EMBL" id="GG662703">
    <property type="protein sequence ID" value="EAR95701.2"/>
    <property type="molecule type" value="Genomic_DNA"/>
</dbReference>
<accession>I7MIZ8</accession>
<dbReference type="RefSeq" id="XP_001015946.2">
    <property type="nucleotide sequence ID" value="XM_001015946.2"/>
</dbReference>
<protein>
    <submittedName>
        <fullName evidence="2">Uncharacterized protein</fullName>
    </submittedName>
</protein>
<dbReference type="InParanoid" id="I7MIZ8"/>
<dbReference type="KEGG" id="tet:TTHERM_00268110"/>
<evidence type="ECO:0000313" key="2">
    <source>
        <dbReference type="EMBL" id="EAR95701.2"/>
    </source>
</evidence>
<feature type="region of interest" description="Disordered" evidence="1">
    <location>
        <begin position="22"/>
        <end position="48"/>
    </location>
</feature>
<organism evidence="2 3">
    <name type="scientific">Tetrahymena thermophila (strain SB210)</name>
    <dbReference type="NCBI Taxonomy" id="312017"/>
    <lineage>
        <taxon>Eukaryota</taxon>
        <taxon>Sar</taxon>
        <taxon>Alveolata</taxon>
        <taxon>Ciliophora</taxon>
        <taxon>Intramacronucleata</taxon>
        <taxon>Oligohymenophorea</taxon>
        <taxon>Hymenostomatida</taxon>
        <taxon>Tetrahymenina</taxon>
        <taxon>Tetrahymenidae</taxon>
        <taxon>Tetrahymena</taxon>
    </lineage>
</organism>
<sequence length="99" mass="11563">MNYAIKYQQQLQTQSVNQTNIQKKKYSDSSKNINTVQTSTNSKGRGTAQCNEKSLMYNEKDIFKQQKSCSKQMVFSLKQKMGWKDWNLTIIIKNTLEDL</sequence>